<accession>A0A2A4IUR4</accession>
<dbReference type="AlphaFoldDB" id="A0A2A4IUR4"/>
<evidence type="ECO:0000256" key="1">
    <source>
        <dbReference type="SAM" id="MobiDB-lite"/>
    </source>
</evidence>
<organism evidence="2">
    <name type="scientific">Heliothis virescens</name>
    <name type="common">Tobacco budworm moth</name>
    <dbReference type="NCBI Taxonomy" id="7102"/>
    <lineage>
        <taxon>Eukaryota</taxon>
        <taxon>Metazoa</taxon>
        <taxon>Ecdysozoa</taxon>
        <taxon>Arthropoda</taxon>
        <taxon>Hexapoda</taxon>
        <taxon>Insecta</taxon>
        <taxon>Pterygota</taxon>
        <taxon>Neoptera</taxon>
        <taxon>Endopterygota</taxon>
        <taxon>Lepidoptera</taxon>
        <taxon>Glossata</taxon>
        <taxon>Ditrysia</taxon>
        <taxon>Noctuoidea</taxon>
        <taxon>Noctuidae</taxon>
        <taxon>Heliothinae</taxon>
        <taxon>Heliothis</taxon>
    </lineage>
</organism>
<name>A0A2A4IUR4_HELVI</name>
<reference evidence="2" key="1">
    <citation type="submission" date="2017-09" db="EMBL/GenBank/DDBJ databases">
        <title>Contemporary evolution of a Lepidopteran species, Heliothis virescens, in response to modern agricultural practices.</title>
        <authorList>
            <person name="Fritz M.L."/>
            <person name="Deyonke A.M."/>
            <person name="Papanicolaou A."/>
            <person name="Micinski S."/>
            <person name="Westbrook J."/>
            <person name="Gould F."/>
        </authorList>
    </citation>
    <scope>NUCLEOTIDE SEQUENCE [LARGE SCALE GENOMIC DNA]</scope>
    <source>
        <strain evidence="2">HvINT-</strain>
        <tissue evidence="2">Whole body</tissue>
    </source>
</reference>
<feature type="compositionally biased region" description="Basic and acidic residues" evidence="1">
    <location>
        <begin position="47"/>
        <end position="65"/>
    </location>
</feature>
<feature type="compositionally biased region" description="Basic and acidic residues" evidence="1">
    <location>
        <begin position="25"/>
        <end position="36"/>
    </location>
</feature>
<sequence length="84" mass="9350">MMEGLLDFGIAGLKKGLRFTGLSDDSDKSPSHRASDRSPPAEPRPLTAEHKEHTKDNNNGHRDENNVPPLVKQHRVTSQDIVVR</sequence>
<protein>
    <submittedName>
        <fullName evidence="2">Uncharacterized protein</fullName>
    </submittedName>
</protein>
<dbReference type="EMBL" id="NWSH01007553">
    <property type="protein sequence ID" value="PCG62922.1"/>
    <property type="molecule type" value="Genomic_DNA"/>
</dbReference>
<proteinExistence type="predicted"/>
<gene>
    <name evidence="2" type="ORF">B5V51_13389</name>
</gene>
<evidence type="ECO:0000313" key="2">
    <source>
        <dbReference type="EMBL" id="PCG62922.1"/>
    </source>
</evidence>
<feature type="region of interest" description="Disordered" evidence="1">
    <location>
        <begin position="18"/>
        <end position="84"/>
    </location>
</feature>
<comment type="caution">
    <text evidence="2">The sequence shown here is derived from an EMBL/GenBank/DDBJ whole genome shotgun (WGS) entry which is preliminary data.</text>
</comment>